<gene>
    <name evidence="1" type="ORF">JJB09_25040</name>
</gene>
<keyword evidence="2" id="KW-1185">Reference proteome</keyword>
<name>A0A936YWZ4_9HYPH</name>
<evidence type="ECO:0000313" key="1">
    <source>
        <dbReference type="EMBL" id="MBL0375285.1"/>
    </source>
</evidence>
<accession>A0A936YWZ4</accession>
<dbReference type="Proteomes" id="UP000633219">
    <property type="component" value="Unassembled WGS sequence"/>
</dbReference>
<sequence>MSFETNKWIRVMCDYGADGVWDDDGVSRDPEALPLPPDLVGRILKWQEWYDQSCVDGVLPGDDFEMDAFVSEGLAIAQSVKVALPNWTVIYFDEANFRKYRIQSRSLPTFALSRLSFEYEISLD</sequence>
<dbReference type="AlphaFoldDB" id="A0A936YWZ4"/>
<comment type="caution">
    <text evidence="1">The sequence shown here is derived from an EMBL/GenBank/DDBJ whole genome shotgun (WGS) entry which is preliminary data.</text>
</comment>
<dbReference type="RefSeq" id="WP_201663833.1">
    <property type="nucleotide sequence ID" value="NZ_JAEQNC010000021.1"/>
</dbReference>
<dbReference type="EMBL" id="JAEQNC010000021">
    <property type="protein sequence ID" value="MBL0375285.1"/>
    <property type="molecule type" value="Genomic_DNA"/>
</dbReference>
<organism evidence="1 2">
    <name type="scientific">Rhizobium setariae</name>
    <dbReference type="NCBI Taxonomy" id="2801340"/>
    <lineage>
        <taxon>Bacteria</taxon>
        <taxon>Pseudomonadati</taxon>
        <taxon>Pseudomonadota</taxon>
        <taxon>Alphaproteobacteria</taxon>
        <taxon>Hyphomicrobiales</taxon>
        <taxon>Rhizobiaceae</taxon>
        <taxon>Rhizobium/Agrobacterium group</taxon>
        <taxon>Rhizobium</taxon>
    </lineage>
</organism>
<evidence type="ECO:0000313" key="2">
    <source>
        <dbReference type="Proteomes" id="UP000633219"/>
    </source>
</evidence>
<proteinExistence type="predicted"/>
<reference evidence="1" key="1">
    <citation type="submission" date="2021-01" db="EMBL/GenBank/DDBJ databases">
        <title>Rhizobium sp. strain KVB221 16S ribosomal RNA gene Genome sequencing and assembly.</title>
        <authorList>
            <person name="Kang M."/>
        </authorList>
    </citation>
    <scope>NUCLEOTIDE SEQUENCE</scope>
    <source>
        <strain evidence="1">KVB221</strain>
    </source>
</reference>
<protein>
    <submittedName>
        <fullName evidence="1">Uncharacterized protein</fullName>
    </submittedName>
</protein>